<comment type="caution">
    <text evidence="1">The sequence shown here is derived from an EMBL/GenBank/DDBJ whole genome shotgun (WGS) entry which is preliminary data.</text>
</comment>
<dbReference type="AlphaFoldDB" id="A0AAW6E7L4"/>
<dbReference type="Proteomes" id="UP001211421">
    <property type="component" value="Unassembled WGS sequence"/>
</dbReference>
<evidence type="ECO:0000313" key="2">
    <source>
        <dbReference type="Proteomes" id="UP001211421"/>
    </source>
</evidence>
<evidence type="ECO:0000313" key="1">
    <source>
        <dbReference type="EMBL" id="MDB8743190.1"/>
    </source>
</evidence>
<protein>
    <submittedName>
        <fullName evidence="1">Uncharacterized protein</fullName>
    </submittedName>
</protein>
<dbReference type="EMBL" id="JAQMLS010000013">
    <property type="protein sequence ID" value="MDB8743190.1"/>
    <property type="molecule type" value="Genomic_DNA"/>
</dbReference>
<gene>
    <name evidence="1" type="ORF">PNV70_14075</name>
</gene>
<dbReference type="RefSeq" id="WP_181986011.1">
    <property type="nucleotide sequence ID" value="NZ_JADMNX010000013.1"/>
</dbReference>
<accession>A0AAW6E7L4</accession>
<organism evidence="1 2">
    <name type="scientific">Ruminococcus bicirculans</name>
    <name type="common">ex Wegman et al. 2014</name>
    <dbReference type="NCBI Taxonomy" id="1160721"/>
    <lineage>
        <taxon>Bacteria</taxon>
        <taxon>Bacillati</taxon>
        <taxon>Bacillota</taxon>
        <taxon>Clostridia</taxon>
        <taxon>Eubacteriales</taxon>
        <taxon>Oscillospiraceae</taxon>
        <taxon>Ruminococcus</taxon>
    </lineage>
</organism>
<reference evidence="1" key="1">
    <citation type="submission" date="2023-01" db="EMBL/GenBank/DDBJ databases">
        <title>Human gut microbiome strain richness.</title>
        <authorList>
            <person name="Chen-Liaw A."/>
        </authorList>
    </citation>
    <scope>NUCLEOTIDE SEQUENCE</scope>
    <source>
        <strain evidence="1">D59st1_B8_D59t2_181005</strain>
    </source>
</reference>
<name>A0AAW6E7L4_9FIRM</name>
<sequence length="85" mass="9656">MNIEIWIIISVTNLSKLCSTTSFLRDILKNDDTAFSSNDVINKIATCERDMERNFFTALSLKKQNAKTSRLAQYKALPKPSNTVK</sequence>
<proteinExistence type="predicted"/>